<name>A0AAU7VJU2_9FIRM</name>
<reference evidence="10" key="1">
    <citation type="journal article" date="2013" name="Extremophiles">
        <title>Proteinivorax tanatarense gen. nov., sp. nov., an anaerobic, haloalkaliphilic, proteolytic bacterium isolated from a decaying algal bloom, and proposal of Proteinivoraceae fam. nov.</title>
        <authorList>
            <person name="Kevbrin V."/>
            <person name="Boltyanskaya Y."/>
            <person name="Zhilina T."/>
            <person name="Kolganova T."/>
            <person name="Lavrentjeva E."/>
            <person name="Kuznetsov B."/>
        </authorList>
    </citation>
    <scope>NUCLEOTIDE SEQUENCE</scope>
    <source>
        <strain evidence="10">Z-910T</strain>
    </source>
</reference>
<dbReference type="CDD" id="cd00483">
    <property type="entry name" value="HPPK"/>
    <property type="match status" value="1"/>
</dbReference>
<dbReference type="RefSeq" id="WP_350343066.1">
    <property type="nucleotide sequence ID" value="NZ_CP158367.1"/>
</dbReference>
<proteinExistence type="predicted"/>
<dbReference type="NCBIfam" id="TIGR01498">
    <property type="entry name" value="folK"/>
    <property type="match status" value="1"/>
</dbReference>
<keyword evidence="5" id="KW-0547">Nucleotide-binding</keyword>
<accession>A0AAU7VJU2</accession>
<evidence type="ECO:0000256" key="3">
    <source>
        <dbReference type="ARBA" id="ARBA00013253"/>
    </source>
</evidence>
<dbReference type="PANTHER" id="PTHR43071">
    <property type="entry name" value="2-AMINO-4-HYDROXY-6-HYDROXYMETHYLDIHYDROPTERIDINE PYROPHOSPHOKINASE"/>
    <property type="match status" value="1"/>
</dbReference>
<keyword evidence="6" id="KW-0418">Kinase</keyword>
<dbReference type="GO" id="GO:0016301">
    <property type="term" value="F:kinase activity"/>
    <property type="evidence" value="ECO:0007669"/>
    <property type="project" value="UniProtKB-KW"/>
</dbReference>
<dbReference type="Pfam" id="PF01288">
    <property type="entry name" value="HPPK"/>
    <property type="match status" value="1"/>
</dbReference>
<comment type="pathway">
    <text evidence="2">Cofactor biosynthesis; tetrahydrofolate biosynthesis; 2-amino-4-hydroxy-6-hydroxymethyl-7,8-dihydropteridine diphosphate from 7,8-dihydroneopterin triphosphate: step 4/4.</text>
</comment>
<evidence type="ECO:0000313" key="10">
    <source>
        <dbReference type="EMBL" id="XBX74312.1"/>
    </source>
</evidence>
<dbReference type="Gene3D" id="3.30.70.560">
    <property type="entry name" value="7,8-Dihydro-6-hydroxymethylpterin-pyrophosphokinase HPPK"/>
    <property type="match status" value="1"/>
</dbReference>
<dbReference type="EC" id="2.7.6.3" evidence="3"/>
<dbReference type="InterPro" id="IPR035907">
    <property type="entry name" value="Hppk_sf"/>
</dbReference>
<evidence type="ECO:0000259" key="9">
    <source>
        <dbReference type="PROSITE" id="PS00794"/>
    </source>
</evidence>
<evidence type="ECO:0000256" key="5">
    <source>
        <dbReference type="ARBA" id="ARBA00022741"/>
    </source>
</evidence>
<evidence type="ECO:0000256" key="8">
    <source>
        <dbReference type="ARBA" id="ARBA00022909"/>
    </source>
</evidence>
<dbReference type="EMBL" id="CP158367">
    <property type="protein sequence ID" value="XBX74312.1"/>
    <property type="molecule type" value="Genomic_DNA"/>
</dbReference>
<organism evidence="10">
    <name type="scientific">Proteinivorax tanatarense</name>
    <dbReference type="NCBI Taxonomy" id="1260629"/>
    <lineage>
        <taxon>Bacteria</taxon>
        <taxon>Bacillati</taxon>
        <taxon>Bacillota</taxon>
        <taxon>Clostridia</taxon>
        <taxon>Eubacteriales</taxon>
        <taxon>Proteinivoracaceae</taxon>
        <taxon>Proteinivorax</taxon>
    </lineage>
</organism>
<keyword evidence="7" id="KW-0067">ATP-binding</keyword>
<dbReference type="PANTHER" id="PTHR43071:SF1">
    <property type="entry name" value="2-AMINO-4-HYDROXY-6-HYDROXYMETHYLDIHYDROPTERIDINE PYROPHOSPHOKINASE"/>
    <property type="match status" value="1"/>
</dbReference>
<evidence type="ECO:0000256" key="4">
    <source>
        <dbReference type="ARBA" id="ARBA00022679"/>
    </source>
</evidence>
<protein>
    <recommendedName>
        <fullName evidence="3">2-amino-4-hydroxy-6-hydroxymethyldihydropteridine diphosphokinase</fullName>
        <ecNumber evidence="3">2.7.6.3</ecNumber>
    </recommendedName>
</protein>
<dbReference type="GO" id="GO:0046656">
    <property type="term" value="P:folic acid biosynthetic process"/>
    <property type="evidence" value="ECO:0007669"/>
    <property type="project" value="UniProtKB-KW"/>
</dbReference>
<evidence type="ECO:0000256" key="1">
    <source>
        <dbReference type="ARBA" id="ARBA00000198"/>
    </source>
</evidence>
<dbReference type="InterPro" id="IPR000550">
    <property type="entry name" value="Hppk"/>
</dbReference>
<dbReference type="PROSITE" id="PS00794">
    <property type="entry name" value="HPPK"/>
    <property type="match status" value="1"/>
</dbReference>
<gene>
    <name evidence="10" type="primary">folK</name>
    <name evidence="10" type="ORF">PRVXT_002344</name>
</gene>
<evidence type="ECO:0000256" key="2">
    <source>
        <dbReference type="ARBA" id="ARBA00005051"/>
    </source>
</evidence>
<sequence length="158" mass="18254">MAKVYLGLGSNIGDKKAYLLEAIKKLESHKDIFSLSSSSFYETDPVGYKEQDSFLNLVVVIETGLLPYELLSYINEIETQLHRKRTIRWGPRTIDIDILLYENFASDDEKLTIPHPRMKERAFVMIPLWEINNDILIDGSHIQDIVKKLDSEGIRRVT</sequence>
<feature type="domain" description="7,8-dihydro-6-hydroxymethylpterin-pyrophosphokinase" evidence="9">
    <location>
        <begin position="88"/>
        <end position="99"/>
    </location>
</feature>
<evidence type="ECO:0000256" key="7">
    <source>
        <dbReference type="ARBA" id="ARBA00022840"/>
    </source>
</evidence>
<keyword evidence="4 10" id="KW-0808">Transferase</keyword>
<dbReference type="AlphaFoldDB" id="A0AAU7VJU2"/>
<dbReference type="SUPFAM" id="SSF55083">
    <property type="entry name" value="6-hydroxymethyl-7,8-dihydropterin pyrophosphokinase, HPPK"/>
    <property type="match status" value="1"/>
</dbReference>
<comment type="catalytic activity">
    <reaction evidence="1">
        <text>6-hydroxymethyl-7,8-dihydropterin + ATP = (7,8-dihydropterin-6-yl)methyl diphosphate + AMP + H(+)</text>
        <dbReference type="Rhea" id="RHEA:11412"/>
        <dbReference type="ChEBI" id="CHEBI:15378"/>
        <dbReference type="ChEBI" id="CHEBI:30616"/>
        <dbReference type="ChEBI" id="CHEBI:44841"/>
        <dbReference type="ChEBI" id="CHEBI:72950"/>
        <dbReference type="ChEBI" id="CHEBI:456215"/>
        <dbReference type="EC" id="2.7.6.3"/>
    </reaction>
</comment>
<dbReference type="GO" id="GO:0003848">
    <property type="term" value="F:2-amino-4-hydroxy-6-hydroxymethyldihydropteridine diphosphokinase activity"/>
    <property type="evidence" value="ECO:0007669"/>
    <property type="project" value="UniProtKB-EC"/>
</dbReference>
<reference evidence="10" key="2">
    <citation type="submission" date="2024-06" db="EMBL/GenBank/DDBJ databases">
        <authorList>
            <person name="Petrova K.O."/>
            <person name="Toshchakov S.V."/>
            <person name="Boltjanskaja Y.V."/>
            <person name="Kevbrin V."/>
        </authorList>
    </citation>
    <scope>NUCLEOTIDE SEQUENCE</scope>
    <source>
        <strain evidence="10">Z-910T</strain>
    </source>
</reference>
<evidence type="ECO:0000256" key="6">
    <source>
        <dbReference type="ARBA" id="ARBA00022777"/>
    </source>
</evidence>
<keyword evidence="8" id="KW-0289">Folate biosynthesis</keyword>
<dbReference type="GO" id="GO:0005524">
    <property type="term" value="F:ATP binding"/>
    <property type="evidence" value="ECO:0007669"/>
    <property type="project" value="UniProtKB-KW"/>
</dbReference>